<evidence type="ECO:0000259" key="1">
    <source>
        <dbReference type="Pfam" id="PF13847"/>
    </source>
</evidence>
<dbReference type="Gene3D" id="3.40.50.150">
    <property type="entry name" value="Vaccinia Virus protein VP39"/>
    <property type="match status" value="1"/>
</dbReference>
<dbReference type="SUPFAM" id="SSF53335">
    <property type="entry name" value="S-adenosyl-L-methionine-dependent methyltransferases"/>
    <property type="match status" value="1"/>
</dbReference>
<proteinExistence type="predicted"/>
<accession>A0AAP2G2A5</accession>
<sequence length="243" mass="27475">MNEAAEKVGFFELAVEEKLFASESRLKFHLNFVFDGIDLKGKSVLDIGGGKGLYSFYAAHKGASKVVCLEPESDGSSSNVVTKFNELKVKLGYENVELRQVMLQDLGAKEKFDIILMHNSINHLDEPACVDLLENEESQKKYLKIFEQIYALTNPGGKVIACDCSNHNFFHLLNIRNPFVPKIEWEKHQSPNIWAQLMGFAGFKNPKITWSSINRLGKVGKVLISNKVGSYFTKSYFCLHMEK</sequence>
<dbReference type="GO" id="GO:0032259">
    <property type="term" value="P:methylation"/>
    <property type="evidence" value="ECO:0007669"/>
    <property type="project" value="UniProtKB-KW"/>
</dbReference>
<dbReference type="GO" id="GO:0008168">
    <property type="term" value="F:methyltransferase activity"/>
    <property type="evidence" value="ECO:0007669"/>
    <property type="project" value="UniProtKB-KW"/>
</dbReference>
<evidence type="ECO:0000313" key="3">
    <source>
        <dbReference type="Proteomes" id="UP001319104"/>
    </source>
</evidence>
<reference evidence="2 3" key="1">
    <citation type="submission" date="2021-05" db="EMBL/GenBank/DDBJ databases">
        <authorList>
            <person name="Zhang Z.D."/>
            <person name="Osman G."/>
        </authorList>
    </citation>
    <scope>NUCLEOTIDE SEQUENCE [LARGE SCALE GENOMIC DNA]</scope>
    <source>
        <strain evidence="2 3">KCTC 32217</strain>
    </source>
</reference>
<dbReference type="AlphaFoldDB" id="A0AAP2G2A5"/>
<keyword evidence="2" id="KW-0489">Methyltransferase</keyword>
<dbReference type="RefSeq" id="WP_213946333.1">
    <property type="nucleotide sequence ID" value="NZ_JAHCMY010000013.1"/>
</dbReference>
<dbReference type="Pfam" id="PF13847">
    <property type="entry name" value="Methyltransf_31"/>
    <property type="match status" value="1"/>
</dbReference>
<protein>
    <submittedName>
        <fullName evidence="2">Class I SAM-dependent methyltransferase</fullName>
    </submittedName>
</protein>
<keyword evidence="3" id="KW-1185">Reference proteome</keyword>
<evidence type="ECO:0000313" key="2">
    <source>
        <dbReference type="EMBL" id="MBS9525472.1"/>
    </source>
</evidence>
<name>A0AAP2G2A5_9BACT</name>
<dbReference type="InterPro" id="IPR029063">
    <property type="entry name" value="SAM-dependent_MTases_sf"/>
</dbReference>
<gene>
    <name evidence="2" type="ORF">KI659_15760</name>
</gene>
<keyword evidence="2" id="KW-0808">Transferase</keyword>
<dbReference type="InterPro" id="IPR025714">
    <property type="entry name" value="Methyltranfer_dom"/>
</dbReference>
<dbReference type="Proteomes" id="UP001319104">
    <property type="component" value="Unassembled WGS sequence"/>
</dbReference>
<organism evidence="2 3">
    <name type="scientific">Litoribacter ruber</name>
    <dbReference type="NCBI Taxonomy" id="702568"/>
    <lineage>
        <taxon>Bacteria</taxon>
        <taxon>Pseudomonadati</taxon>
        <taxon>Bacteroidota</taxon>
        <taxon>Cytophagia</taxon>
        <taxon>Cytophagales</taxon>
        <taxon>Cyclobacteriaceae</taxon>
        <taxon>Litoribacter</taxon>
    </lineage>
</organism>
<dbReference type="EMBL" id="JAHCMY010000013">
    <property type="protein sequence ID" value="MBS9525472.1"/>
    <property type="molecule type" value="Genomic_DNA"/>
</dbReference>
<comment type="caution">
    <text evidence="2">The sequence shown here is derived from an EMBL/GenBank/DDBJ whole genome shotgun (WGS) entry which is preliminary data.</text>
</comment>
<dbReference type="CDD" id="cd02440">
    <property type="entry name" value="AdoMet_MTases"/>
    <property type="match status" value="1"/>
</dbReference>
<feature type="domain" description="Methyltransferase" evidence="1">
    <location>
        <begin position="40"/>
        <end position="177"/>
    </location>
</feature>